<proteinExistence type="inferred from homology"/>
<dbReference type="InterPro" id="IPR027417">
    <property type="entry name" value="P-loop_NTPase"/>
</dbReference>
<keyword evidence="7" id="KW-0206">Cytoskeleton</keyword>
<evidence type="ECO:0000256" key="4">
    <source>
        <dbReference type="ARBA" id="ARBA00022840"/>
    </source>
</evidence>
<dbReference type="FunFam" id="3.40.850.10:FF:000054">
    <property type="entry name" value="Kinesin-like protein"/>
    <property type="match status" value="1"/>
</dbReference>
<dbReference type="PROSITE" id="PS50067">
    <property type="entry name" value="KINESIN_MOTOR_2"/>
    <property type="match status" value="1"/>
</dbReference>
<dbReference type="GO" id="GO:0005524">
    <property type="term" value="F:ATP binding"/>
    <property type="evidence" value="ECO:0007669"/>
    <property type="project" value="UniProtKB-UniRule"/>
</dbReference>
<feature type="binding site" evidence="9">
    <location>
        <begin position="115"/>
        <end position="122"/>
    </location>
    <ligand>
        <name>ATP</name>
        <dbReference type="ChEBI" id="CHEBI:30616"/>
    </ligand>
</feature>
<dbReference type="VEuPathDB" id="VectorBase:GBRI005823"/>
<keyword evidence="4 9" id="KW-0067">ATP-binding</keyword>
<dbReference type="SMART" id="SM00129">
    <property type="entry name" value="KISc"/>
    <property type="match status" value="1"/>
</dbReference>
<dbReference type="PANTHER" id="PTHR47968">
    <property type="entry name" value="CENTROMERE PROTEIN E"/>
    <property type="match status" value="1"/>
</dbReference>
<reference evidence="13" key="1">
    <citation type="submission" date="2014-03" db="EMBL/GenBank/DDBJ databases">
        <authorList>
            <person name="Aksoy S."/>
            <person name="Warren W."/>
            <person name="Wilson R.K."/>
        </authorList>
    </citation>
    <scope>NUCLEOTIDE SEQUENCE [LARGE SCALE GENOMIC DNA]</scope>
    <source>
        <strain evidence="13">IAEA</strain>
    </source>
</reference>
<dbReference type="Proteomes" id="UP000091820">
    <property type="component" value="Unassembled WGS sequence"/>
</dbReference>
<sequence length="718" mass="81924">MQTAAMAGEQTNVKVVVRIRPYNQKELEQNAKSIIKVMDATTLLFDPGEEDDEFFFHGTKQKYRDITKRVSKKISMEFDRVFDVDATNLQIFEECTAPLVHSVLNGYNCSVFVYGATGAGKTFTMLGNHTSLGLTFLTMSHLFDKMKEKRNVYRYDVGVTYLEVYNEQVMNLLTKTGPLKLREDAHGVIVSGLSVRPIQSADELLELLALGNCNRTEHPTDANAESSRSHAIFQVHIRMTDATTNSKRLVKLSMIDLAGSERSSSTKCFGLRFKEGASINKSLLALGNCINKLADGLKHIPYRDSNLTRILKDSLGGNCQTLMVANASMSSLTYEDTYNTLKYASRAKKIRTTLRQNALKSNMPKEFYIKKVNELKEENERLKKANTALEQRIGKHSTLNEGDFQQWFHRIEALFSETAKVQERLIVLKSHAKILAFRDKLKTAISELFENFPTACSAQTECSIYTSSARDLNKQINKLRGETEYWSEKFENLHKELNKLQTEVKMSKHAKLLQIFLQKEYTCLQNARQLLRNNHLKDLRFELNKAIDLSYKIMKDACLSEEQCQNMEKLQQLFYIDALDEEEIQSDMNETEELFGQPNNASGNLTFEISSTSAQSGTDKEKMKIFVTSILSTEVIKSPQNKEKLKDVLLKSKKFTHKNLLRAVAVGIQKENKKASPTRIRKSPRRLIAKAPNFERRLPMRQVNESSNVLPDRDFILN</sequence>
<dbReference type="InterPro" id="IPR036961">
    <property type="entry name" value="Kinesin_motor_dom_sf"/>
</dbReference>
<dbReference type="PRINTS" id="PR00380">
    <property type="entry name" value="KINESINHEAVY"/>
</dbReference>
<accession>A0A1A9W4C1</accession>
<organism evidence="12 13">
    <name type="scientific">Glossina brevipalpis</name>
    <dbReference type="NCBI Taxonomy" id="37001"/>
    <lineage>
        <taxon>Eukaryota</taxon>
        <taxon>Metazoa</taxon>
        <taxon>Ecdysozoa</taxon>
        <taxon>Arthropoda</taxon>
        <taxon>Hexapoda</taxon>
        <taxon>Insecta</taxon>
        <taxon>Pterygota</taxon>
        <taxon>Neoptera</taxon>
        <taxon>Endopterygota</taxon>
        <taxon>Diptera</taxon>
        <taxon>Brachycera</taxon>
        <taxon>Muscomorpha</taxon>
        <taxon>Hippoboscoidea</taxon>
        <taxon>Glossinidae</taxon>
        <taxon>Glossina</taxon>
    </lineage>
</organism>
<evidence type="ECO:0000313" key="12">
    <source>
        <dbReference type="EnsemblMetazoa" id="GBRI005823-PA"/>
    </source>
</evidence>
<comment type="similarity">
    <text evidence="8">Belongs to the TRAFAC class myosin-kinesin ATPase superfamily. Kinesin family. KIN-8 subfamily.</text>
</comment>
<evidence type="ECO:0000313" key="13">
    <source>
        <dbReference type="Proteomes" id="UP000091820"/>
    </source>
</evidence>
<keyword evidence="3 9" id="KW-0547">Nucleotide-binding</keyword>
<keyword evidence="5 10" id="KW-0175">Coiled coil</keyword>
<protein>
    <recommendedName>
        <fullName evidence="11">Kinesin motor domain-containing protein</fullName>
    </recommendedName>
</protein>
<feature type="domain" description="Kinesin motor" evidence="11">
    <location>
        <begin position="12"/>
        <end position="350"/>
    </location>
</feature>
<dbReference type="Pfam" id="PF00225">
    <property type="entry name" value="Kinesin"/>
    <property type="match status" value="1"/>
</dbReference>
<dbReference type="STRING" id="37001.A0A1A9W4C1"/>
<evidence type="ECO:0000256" key="3">
    <source>
        <dbReference type="ARBA" id="ARBA00022741"/>
    </source>
</evidence>
<evidence type="ECO:0000256" key="7">
    <source>
        <dbReference type="ARBA" id="ARBA00023212"/>
    </source>
</evidence>
<dbReference type="Gene3D" id="3.40.850.10">
    <property type="entry name" value="Kinesin motor domain"/>
    <property type="match status" value="1"/>
</dbReference>
<evidence type="ECO:0000256" key="8">
    <source>
        <dbReference type="ARBA" id="ARBA00060769"/>
    </source>
</evidence>
<dbReference type="GO" id="GO:0007018">
    <property type="term" value="P:microtubule-based movement"/>
    <property type="evidence" value="ECO:0007669"/>
    <property type="project" value="InterPro"/>
</dbReference>
<dbReference type="InterPro" id="IPR027640">
    <property type="entry name" value="Kinesin-like_fam"/>
</dbReference>
<dbReference type="GO" id="GO:0003777">
    <property type="term" value="F:microtubule motor activity"/>
    <property type="evidence" value="ECO:0007669"/>
    <property type="project" value="InterPro"/>
</dbReference>
<evidence type="ECO:0000256" key="1">
    <source>
        <dbReference type="ARBA" id="ARBA00004245"/>
    </source>
</evidence>
<keyword evidence="13" id="KW-1185">Reference proteome</keyword>
<dbReference type="GO" id="GO:0008017">
    <property type="term" value="F:microtubule binding"/>
    <property type="evidence" value="ECO:0007669"/>
    <property type="project" value="InterPro"/>
</dbReference>
<evidence type="ECO:0000256" key="6">
    <source>
        <dbReference type="ARBA" id="ARBA00023175"/>
    </source>
</evidence>
<name>A0A1A9W4C1_9MUSC</name>
<dbReference type="AlphaFoldDB" id="A0A1A9W4C1"/>
<dbReference type="InterPro" id="IPR001752">
    <property type="entry name" value="Kinesin_motor_dom"/>
</dbReference>
<comment type="subcellular location">
    <subcellularLocation>
        <location evidence="1">Cytoplasm</location>
        <location evidence="1">Cytoskeleton</location>
    </subcellularLocation>
</comment>
<dbReference type="GO" id="GO:0005874">
    <property type="term" value="C:microtubule"/>
    <property type="evidence" value="ECO:0007669"/>
    <property type="project" value="UniProtKB-KW"/>
</dbReference>
<evidence type="ECO:0000256" key="10">
    <source>
        <dbReference type="SAM" id="Coils"/>
    </source>
</evidence>
<keyword evidence="2" id="KW-0493">Microtubule</keyword>
<evidence type="ECO:0000256" key="5">
    <source>
        <dbReference type="ARBA" id="ARBA00023054"/>
    </source>
</evidence>
<evidence type="ECO:0000256" key="9">
    <source>
        <dbReference type="PROSITE-ProRule" id="PRU00283"/>
    </source>
</evidence>
<dbReference type="EnsemblMetazoa" id="GBRI005823-RA">
    <property type="protein sequence ID" value="GBRI005823-PA"/>
    <property type="gene ID" value="GBRI005823"/>
</dbReference>
<keyword evidence="6 9" id="KW-0505">Motor protein</keyword>
<dbReference type="SUPFAM" id="SSF52540">
    <property type="entry name" value="P-loop containing nucleoside triphosphate hydrolases"/>
    <property type="match status" value="1"/>
</dbReference>
<reference evidence="12" key="2">
    <citation type="submission" date="2020-05" db="UniProtKB">
        <authorList>
            <consortium name="EnsemblMetazoa"/>
        </authorList>
    </citation>
    <scope>IDENTIFICATION</scope>
    <source>
        <strain evidence="12">IAEA</strain>
    </source>
</reference>
<keyword evidence="7" id="KW-0963">Cytoplasm</keyword>
<evidence type="ECO:0000256" key="2">
    <source>
        <dbReference type="ARBA" id="ARBA00022701"/>
    </source>
</evidence>
<evidence type="ECO:0000259" key="11">
    <source>
        <dbReference type="PROSITE" id="PS50067"/>
    </source>
</evidence>
<feature type="coiled-coil region" evidence="10">
    <location>
        <begin position="365"/>
        <end position="392"/>
    </location>
</feature>
<dbReference type="PANTHER" id="PTHR47968:SF65">
    <property type="entry name" value="KINESIN MOTOR DOMAIN-CONTAINING PROTEIN"/>
    <property type="match status" value="1"/>
</dbReference>